<dbReference type="EMBL" id="CP046401">
    <property type="protein sequence ID" value="QGY45041.1"/>
    <property type="molecule type" value="Genomic_DNA"/>
</dbReference>
<keyword evidence="5" id="KW-0998">Cell outer membrane</keyword>
<dbReference type="InterPro" id="IPR011990">
    <property type="entry name" value="TPR-like_helical_dom_sf"/>
</dbReference>
<dbReference type="AlphaFoldDB" id="A0A6I6JRJ9"/>
<comment type="similarity">
    <text evidence="2">Belongs to the SusD family.</text>
</comment>
<evidence type="ECO:0000256" key="1">
    <source>
        <dbReference type="ARBA" id="ARBA00004442"/>
    </source>
</evidence>
<dbReference type="Proteomes" id="UP000428260">
    <property type="component" value="Chromosome"/>
</dbReference>
<evidence type="ECO:0000256" key="2">
    <source>
        <dbReference type="ARBA" id="ARBA00006275"/>
    </source>
</evidence>
<accession>A0A6I6JRJ9</accession>
<keyword evidence="3" id="KW-0732">Signal</keyword>
<sequence>MKKIKNIVGLVVALLLVFTMSCNDSYLDQKPLSTLSPENTFVNESGLQTALDAALKGIFNQWNGDAGDLQFDAAMGDYITAGKTDNPSMPTVDMRLYCTPQTDYTGEMRGIRRIYDQDYQQIKNANTVIDNIDIPDWAGGANDPNRNDLLGRAYFVRSFFYMQLTMGYGNTAFPLNVVAEARQDFKAFYMQGIWDQMITDLEWAEQWVKSKSELPIGQPPVDAVRILLAKYYMMNLRFADAENMMNKVIDGGQSRLFTQADVDASGVKTVLVGNNENPFTGELIPGFDCEQTADPVNLLFDNENSQKVNNVEGIYTIVNTSFVDGSQGRSARPRAWGPNFVSTNKGVKAPPTGTVTGMNIVQDDVTKQMHKFGRGQGFSRTTNYGQYDLWRGIDGEGEMDRQDYRHKRGNWFDMDMMVYDNPDLQEVAPEWYLQPAQLWYNDVLLCEDSIRCWFGYPLYKFWAHNYEDQVKRQDGGKQNMYILRIAEAYLIRAEARFWQDNNSGAAEDLNIIRERANAIEMYTAGDVQTMGIGAILDERARELYGEEYRHFELVRISVIFAKSGKTCYNGNTYSVSGDDIEKSLSASNFYYDRMMEKNNFFRDNVSWSTYPTTKYTMDPKHIFWPIFEDYIVGNVGAILNQTTGYDGAESNIEPLTHVVQPAGVPNVDPMVAIGEVGGE</sequence>
<protein>
    <submittedName>
        <fullName evidence="9">RagB/SusD family nutrient uptake outer membrane protein</fullName>
    </submittedName>
</protein>
<dbReference type="Pfam" id="PF14322">
    <property type="entry name" value="SusD-like_3"/>
    <property type="match status" value="1"/>
</dbReference>
<evidence type="ECO:0000259" key="7">
    <source>
        <dbReference type="Pfam" id="PF07980"/>
    </source>
</evidence>
<evidence type="ECO:0000256" key="6">
    <source>
        <dbReference type="SAM" id="MobiDB-lite"/>
    </source>
</evidence>
<dbReference type="PROSITE" id="PS51257">
    <property type="entry name" value="PROKAR_LIPOPROTEIN"/>
    <property type="match status" value="1"/>
</dbReference>
<dbReference type="InterPro" id="IPR033985">
    <property type="entry name" value="SusD-like_N"/>
</dbReference>
<evidence type="ECO:0000259" key="8">
    <source>
        <dbReference type="Pfam" id="PF14322"/>
    </source>
</evidence>
<evidence type="ECO:0000256" key="3">
    <source>
        <dbReference type="ARBA" id="ARBA00022729"/>
    </source>
</evidence>
<proteinExistence type="inferred from homology"/>
<dbReference type="RefSeq" id="WP_158867930.1">
    <property type="nucleotide sequence ID" value="NZ_CP046401.1"/>
</dbReference>
<dbReference type="KEGG" id="mcos:GM418_15575"/>
<feature type="region of interest" description="Disordered" evidence="6">
    <location>
        <begin position="328"/>
        <end position="352"/>
    </location>
</feature>
<evidence type="ECO:0000256" key="5">
    <source>
        <dbReference type="ARBA" id="ARBA00023237"/>
    </source>
</evidence>
<dbReference type="GO" id="GO:0009279">
    <property type="term" value="C:cell outer membrane"/>
    <property type="evidence" value="ECO:0007669"/>
    <property type="project" value="UniProtKB-SubCell"/>
</dbReference>
<dbReference type="InterPro" id="IPR012944">
    <property type="entry name" value="SusD_RagB_dom"/>
</dbReference>
<evidence type="ECO:0000313" key="9">
    <source>
        <dbReference type="EMBL" id="QGY45041.1"/>
    </source>
</evidence>
<evidence type="ECO:0000313" key="10">
    <source>
        <dbReference type="Proteomes" id="UP000428260"/>
    </source>
</evidence>
<dbReference type="Pfam" id="PF07980">
    <property type="entry name" value="SusD_RagB"/>
    <property type="match status" value="1"/>
</dbReference>
<gene>
    <name evidence="9" type="ORF">GM418_15575</name>
</gene>
<keyword evidence="4" id="KW-0472">Membrane</keyword>
<name>A0A6I6JRJ9_9BACT</name>
<organism evidence="9 10">
    <name type="scientific">Maribellus comscasis</name>
    <dbReference type="NCBI Taxonomy" id="2681766"/>
    <lineage>
        <taxon>Bacteria</taxon>
        <taxon>Pseudomonadati</taxon>
        <taxon>Bacteroidota</taxon>
        <taxon>Bacteroidia</taxon>
        <taxon>Marinilabiliales</taxon>
        <taxon>Prolixibacteraceae</taxon>
        <taxon>Maribellus</taxon>
    </lineage>
</organism>
<evidence type="ECO:0000256" key="4">
    <source>
        <dbReference type="ARBA" id="ARBA00023136"/>
    </source>
</evidence>
<keyword evidence="10" id="KW-1185">Reference proteome</keyword>
<comment type="subcellular location">
    <subcellularLocation>
        <location evidence="1">Cell outer membrane</location>
    </subcellularLocation>
</comment>
<reference evidence="9 10" key="1">
    <citation type="submission" date="2019-11" db="EMBL/GenBank/DDBJ databases">
        <authorList>
            <person name="Zheng R.K."/>
            <person name="Sun C.M."/>
        </authorList>
    </citation>
    <scope>NUCLEOTIDE SEQUENCE [LARGE SCALE GENOMIC DNA]</scope>
    <source>
        <strain evidence="9 10">WC007</strain>
    </source>
</reference>
<feature type="domain" description="RagB/SusD" evidence="7">
    <location>
        <begin position="394"/>
        <end position="645"/>
    </location>
</feature>
<dbReference type="Gene3D" id="1.25.40.390">
    <property type="match status" value="1"/>
</dbReference>
<feature type="domain" description="SusD-like N-terminal" evidence="8">
    <location>
        <begin position="106"/>
        <end position="232"/>
    </location>
</feature>
<dbReference type="SUPFAM" id="SSF48452">
    <property type="entry name" value="TPR-like"/>
    <property type="match status" value="1"/>
</dbReference>